<organism evidence="3 4">
    <name type="scientific">Arabis alpina</name>
    <name type="common">Alpine rock-cress</name>
    <dbReference type="NCBI Taxonomy" id="50452"/>
    <lineage>
        <taxon>Eukaryota</taxon>
        <taxon>Viridiplantae</taxon>
        <taxon>Streptophyta</taxon>
        <taxon>Embryophyta</taxon>
        <taxon>Tracheophyta</taxon>
        <taxon>Spermatophyta</taxon>
        <taxon>Magnoliopsida</taxon>
        <taxon>eudicotyledons</taxon>
        <taxon>Gunneridae</taxon>
        <taxon>Pentapetalae</taxon>
        <taxon>rosids</taxon>
        <taxon>malvids</taxon>
        <taxon>Brassicales</taxon>
        <taxon>Brassicaceae</taxon>
        <taxon>Arabideae</taxon>
        <taxon>Arabis</taxon>
    </lineage>
</organism>
<dbReference type="Gramene" id="KFK35621">
    <property type="protein sequence ID" value="KFK35621"/>
    <property type="gene ID" value="AALP_AA4G014900"/>
</dbReference>
<protein>
    <recommendedName>
        <fullName evidence="2">Retrotransposon gag domain-containing protein</fullName>
    </recommendedName>
</protein>
<dbReference type="OrthoDB" id="2272416at2759"/>
<dbReference type="eggNOG" id="KOG0017">
    <property type="taxonomic scope" value="Eukaryota"/>
</dbReference>
<evidence type="ECO:0000313" key="3">
    <source>
        <dbReference type="EMBL" id="KFK35621.1"/>
    </source>
</evidence>
<evidence type="ECO:0000259" key="2">
    <source>
        <dbReference type="Pfam" id="PF03732"/>
    </source>
</evidence>
<dbReference type="Proteomes" id="UP000029120">
    <property type="component" value="Chromosome 4"/>
</dbReference>
<dbReference type="AlphaFoldDB" id="A0A087H0G9"/>
<reference evidence="4" key="1">
    <citation type="journal article" date="2015" name="Nat. Plants">
        <title>Genome expansion of Arabis alpina linked with retrotransposition and reduced symmetric DNA methylation.</title>
        <authorList>
            <person name="Willing E.M."/>
            <person name="Rawat V."/>
            <person name="Mandakova T."/>
            <person name="Maumus F."/>
            <person name="James G.V."/>
            <person name="Nordstroem K.J."/>
            <person name="Becker C."/>
            <person name="Warthmann N."/>
            <person name="Chica C."/>
            <person name="Szarzynska B."/>
            <person name="Zytnicki M."/>
            <person name="Albani M.C."/>
            <person name="Kiefer C."/>
            <person name="Bergonzi S."/>
            <person name="Castaings L."/>
            <person name="Mateos J.L."/>
            <person name="Berns M.C."/>
            <person name="Bujdoso N."/>
            <person name="Piofczyk T."/>
            <person name="de Lorenzo L."/>
            <person name="Barrero-Sicilia C."/>
            <person name="Mateos I."/>
            <person name="Piednoel M."/>
            <person name="Hagmann J."/>
            <person name="Chen-Min-Tao R."/>
            <person name="Iglesias-Fernandez R."/>
            <person name="Schuster S.C."/>
            <person name="Alonso-Blanco C."/>
            <person name="Roudier F."/>
            <person name="Carbonero P."/>
            <person name="Paz-Ares J."/>
            <person name="Davis S.J."/>
            <person name="Pecinka A."/>
            <person name="Quesneville H."/>
            <person name="Colot V."/>
            <person name="Lysak M.A."/>
            <person name="Weigel D."/>
            <person name="Coupland G."/>
            <person name="Schneeberger K."/>
        </authorList>
    </citation>
    <scope>NUCLEOTIDE SEQUENCE [LARGE SCALE GENOMIC DNA]</scope>
    <source>
        <strain evidence="4">cv. Pajares</strain>
    </source>
</reference>
<feature type="domain" description="Retrotransposon gag" evidence="2">
    <location>
        <begin position="208"/>
        <end position="285"/>
    </location>
</feature>
<dbReference type="InterPro" id="IPR005162">
    <property type="entry name" value="Retrotrans_gag_dom"/>
</dbReference>
<accession>A0A087H0G9</accession>
<dbReference type="Pfam" id="PF03732">
    <property type="entry name" value="Retrotrans_gag"/>
    <property type="match status" value="1"/>
</dbReference>
<proteinExistence type="predicted"/>
<feature type="region of interest" description="Disordered" evidence="1">
    <location>
        <begin position="21"/>
        <end position="67"/>
    </location>
</feature>
<gene>
    <name evidence="3" type="ordered locus">AALP_Aa4g014900</name>
</gene>
<keyword evidence="4" id="KW-1185">Reference proteome</keyword>
<sequence>MSFRIRIIFLRAFKEIPRAWPWRPGLPCGPGDPRGQDGGRGPVSESAGNATHGSTFETTTDPLTDQKGQCINMSASESARVCASVRVGGAKAGTRDGAGLARCSGAPAGGVQTLQEGLSAIETASVQPSVSASVRTGGDSVVPGWLPGAGVGPREVASAGAPAGSNDAMSGIGVAEGCGCWGGFVLSADEGTCAEDWFRIFCEWCVAARRVEAELAWADFRAEFNAKFFPQEVADRLVTRFLELDLGERSVRGYDLEFNRLMVYAGRSMEGEEAQDRRFLRGLRPGWRTRCGVSKYATRAKLVETAGGVEEVMRGQAVVVSPAVQFMRPQQQVVPGKAASLCRKRRESGRIHPG</sequence>
<feature type="compositionally biased region" description="Polar residues" evidence="1">
    <location>
        <begin position="46"/>
        <end position="67"/>
    </location>
</feature>
<evidence type="ECO:0000256" key="1">
    <source>
        <dbReference type="SAM" id="MobiDB-lite"/>
    </source>
</evidence>
<dbReference type="EMBL" id="CM002872">
    <property type="protein sequence ID" value="KFK35621.1"/>
    <property type="molecule type" value="Genomic_DNA"/>
</dbReference>
<name>A0A087H0G9_ARAAL</name>
<evidence type="ECO:0000313" key="4">
    <source>
        <dbReference type="Proteomes" id="UP000029120"/>
    </source>
</evidence>